<accession>A0A4Y2MDI9</accession>
<sequence length="97" mass="10864">MKAAISQEQSHAISPPLHPMDPELIYTVAQQNNTRLRRRPGGELQQMEPIRRIPSLKKSDGNLKKNHPSIDPAELACYLNAPLSGIRAQKSNMKALR</sequence>
<dbReference type="Proteomes" id="UP000499080">
    <property type="component" value="Unassembled WGS sequence"/>
</dbReference>
<comment type="caution">
    <text evidence="2">The sequence shown here is derived from an EMBL/GenBank/DDBJ whole genome shotgun (WGS) entry which is preliminary data.</text>
</comment>
<name>A0A4Y2MDI9_ARAVE</name>
<proteinExistence type="predicted"/>
<keyword evidence="3" id="KW-1185">Reference proteome</keyword>
<protein>
    <submittedName>
        <fullName evidence="2">Uncharacterized protein</fullName>
    </submittedName>
</protein>
<dbReference type="AlphaFoldDB" id="A0A4Y2MDI9"/>
<organism evidence="2 3">
    <name type="scientific">Araneus ventricosus</name>
    <name type="common">Orbweaver spider</name>
    <name type="synonym">Epeira ventricosa</name>
    <dbReference type="NCBI Taxonomy" id="182803"/>
    <lineage>
        <taxon>Eukaryota</taxon>
        <taxon>Metazoa</taxon>
        <taxon>Ecdysozoa</taxon>
        <taxon>Arthropoda</taxon>
        <taxon>Chelicerata</taxon>
        <taxon>Arachnida</taxon>
        <taxon>Araneae</taxon>
        <taxon>Araneomorphae</taxon>
        <taxon>Entelegynae</taxon>
        <taxon>Araneoidea</taxon>
        <taxon>Araneidae</taxon>
        <taxon>Araneus</taxon>
    </lineage>
</organism>
<feature type="compositionally biased region" description="Polar residues" evidence="1">
    <location>
        <begin position="1"/>
        <end position="12"/>
    </location>
</feature>
<evidence type="ECO:0000313" key="3">
    <source>
        <dbReference type="Proteomes" id="UP000499080"/>
    </source>
</evidence>
<evidence type="ECO:0000313" key="2">
    <source>
        <dbReference type="EMBL" id="GBN24460.1"/>
    </source>
</evidence>
<dbReference type="EMBL" id="BGPR01007123">
    <property type="protein sequence ID" value="GBN24460.1"/>
    <property type="molecule type" value="Genomic_DNA"/>
</dbReference>
<reference evidence="2 3" key="1">
    <citation type="journal article" date="2019" name="Sci. Rep.">
        <title>Orb-weaving spider Araneus ventricosus genome elucidates the spidroin gene catalogue.</title>
        <authorList>
            <person name="Kono N."/>
            <person name="Nakamura H."/>
            <person name="Ohtoshi R."/>
            <person name="Moran D.A.P."/>
            <person name="Shinohara A."/>
            <person name="Yoshida Y."/>
            <person name="Fujiwara M."/>
            <person name="Mori M."/>
            <person name="Tomita M."/>
            <person name="Arakawa K."/>
        </authorList>
    </citation>
    <scope>NUCLEOTIDE SEQUENCE [LARGE SCALE GENOMIC DNA]</scope>
</reference>
<feature type="region of interest" description="Disordered" evidence="1">
    <location>
        <begin position="1"/>
        <end position="20"/>
    </location>
</feature>
<evidence type="ECO:0000256" key="1">
    <source>
        <dbReference type="SAM" id="MobiDB-lite"/>
    </source>
</evidence>
<gene>
    <name evidence="2" type="ORF">AVEN_70381_1</name>
</gene>